<feature type="non-terminal residue" evidence="1">
    <location>
        <position position="52"/>
    </location>
</feature>
<organism evidence="1 2">
    <name type="scientific">Mytilus galloprovincialis</name>
    <name type="common">Mediterranean mussel</name>
    <dbReference type="NCBI Taxonomy" id="29158"/>
    <lineage>
        <taxon>Eukaryota</taxon>
        <taxon>Metazoa</taxon>
        <taxon>Spiralia</taxon>
        <taxon>Lophotrochozoa</taxon>
        <taxon>Mollusca</taxon>
        <taxon>Bivalvia</taxon>
        <taxon>Autobranchia</taxon>
        <taxon>Pteriomorphia</taxon>
        <taxon>Mytilida</taxon>
        <taxon>Mytiloidea</taxon>
        <taxon>Mytilidae</taxon>
        <taxon>Mytilinae</taxon>
        <taxon>Mytilus</taxon>
    </lineage>
</organism>
<name>A0A8B6CZE0_MYTGA</name>
<comment type="caution">
    <text evidence="1">The sequence shown here is derived from an EMBL/GenBank/DDBJ whole genome shotgun (WGS) entry which is preliminary data.</text>
</comment>
<evidence type="ECO:0000313" key="2">
    <source>
        <dbReference type="Proteomes" id="UP000596742"/>
    </source>
</evidence>
<sequence length="52" mass="6059">MNGSYDDEFLKDIKNKLQNRNNLVNDNNIDTTELNRAIERDEVREAVFSSQA</sequence>
<evidence type="ECO:0000313" key="1">
    <source>
        <dbReference type="EMBL" id="VDI11861.1"/>
    </source>
</evidence>
<dbReference type="EMBL" id="UYJE01002557">
    <property type="protein sequence ID" value="VDI11861.1"/>
    <property type="molecule type" value="Genomic_DNA"/>
</dbReference>
<dbReference type="Proteomes" id="UP000596742">
    <property type="component" value="Unassembled WGS sequence"/>
</dbReference>
<reference evidence="1" key="1">
    <citation type="submission" date="2018-11" db="EMBL/GenBank/DDBJ databases">
        <authorList>
            <person name="Alioto T."/>
            <person name="Alioto T."/>
        </authorList>
    </citation>
    <scope>NUCLEOTIDE SEQUENCE</scope>
</reference>
<dbReference type="AlphaFoldDB" id="A0A8B6CZE0"/>
<keyword evidence="2" id="KW-1185">Reference proteome</keyword>
<protein>
    <submittedName>
        <fullName evidence="1">Uncharacterized protein</fullName>
    </submittedName>
</protein>
<proteinExistence type="predicted"/>
<accession>A0A8B6CZE0</accession>
<gene>
    <name evidence="1" type="ORF">MGAL_10B061597</name>
</gene>